<evidence type="ECO:0000256" key="2">
    <source>
        <dbReference type="ARBA" id="ARBA00022723"/>
    </source>
</evidence>
<evidence type="ECO:0000256" key="8">
    <source>
        <dbReference type="SAM" id="Phobius"/>
    </source>
</evidence>
<dbReference type="GO" id="GO:0010436">
    <property type="term" value="F:carotenoid dioxygenase activity"/>
    <property type="evidence" value="ECO:0007669"/>
    <property type="project" value="TreeGrafter"/>
</dbReference>
<evidence type="ECO:0000256" key="7">
    <source>
        <dbReference type="PIRSR" id="PIRSR604294-1"/>
    </source>
</evidence>
<dbReference type="InterPro" id="IPR004294">
    <property type="entry name" value="Carotenoid_Oase"/>
</dbReference>
<organism evidence="9 10">
    <name type="scientific">Astrephomene gubernaculifera</name>
    <dbReference type="NCBI Taxonomy" id="47775"/>
    <lineage>
        <taxon>Eukaryota</taxon>
        <taxon>Viridiplantae</taxon>
        <taxon>Chlorophyta</taxon>
        <taxon>core chlorophytes</taxon>
        <taxon>Chlorophyceae</taxon>
        <taxon>CS clade</taxon>
        <taxon>Chlamydomonadales</taxon>
        <taxon>Astrephomenaceae</taxon>
        <taxon>Astrephomene</taxon>
    </lineage>
</organism>
<dbReference type="EMBL" id="BMAR01000051">
    <property type="protein sequence ID" value="GFR51519.1"/>
    <property type="molecule type" value="Genomic_DNA"/>
</dbReference>
<dbReference type="Proteomes" id="UP001054857">
    <property type="component" value="Unassembled WGS sequence"/>
</dbReference>
<dbReference type="GO" id="GO:0016121">
    <property type="term" value="P:carotene catabolic process"/>
    <property type="evidence" value="ECO:0007669"/>
    <property type="project" value="TreeGrafter"/>
</dbReference>
<comment type="caution">
    <text evidence="9">The sequence shown here is derived from an EMBL/GenBank/DDBJ whole genome shotgun (WGS) entry which is preliminary data.</text>
</comment>
<dbReference type="AlphaFoldDB" id="A0AAD3E2Q4"/>
<dbReference type="EC" id="1.14.99.n4" evidence="5"/>
<feature type="binding site" evidence="7">
    <location>
        <position position="283"/>
    </location>
    <ligand>
        <name>Fe cation</name>
        <dbReference type="ChEBI" id="CHEBI:24875"/>
        <note>catalytic</note>
    </ligand>
</feature>
<dbReference type="GO" id="GO:0009570">
    <property type="term" value="C:chloroplast stroma"/>
    <property type="evidence" value="ECO:0007669"/>
    <property type="project" value="TreeGrafter"/>
</dbReference>
<dbReference type="GO" id="GO:0046872">
    <property type="term" value="F:metal ion binding"/>
    <property type="evidence" value="ECO:0007669"/>
    <property type="project" value="UniProtKB-KW"/>
</dbReference>
<keyword evidence="3" id="KW-0560">Oxidoreductase</keyword>
<evidence type="ECO:0000256" key="5">
    <source>
        <dbReference type="ARBA" id="ARBA00039084"/>
    </source>
</evidence>
<sequence>MASSSSSTSRSTPLWLHCAVPAACLATTYLLYGSKTKLLTWVYDRVAKSGRNPLPGKAYLTGNFAPVDDELFSEDLPVVEGKLPPGLDGCYVRAGPNPFFKPVAGYHWFDGDGMLHAVRIRNGRVSYCNRYVDTERLRQERAAGRPLFPRLGDLVGQRGLTLMLLNRIAQALGVVRIQHGSGTANTALVYHSGRLLALNEGDLPYGVRVGCSGLIETLGRLRFSKAWSKSFTAHPKIDPVNGELLFIGYRFDANPYVSAGVMDEYGNLVRHWGVELPYPVMMHDLAVTEHYVVLLHLPLCFDPQAMVKDRTVPFKLRTDLPSRIGLLRREQPSCPAGGAEVTWLELPGPGAMAFHVATAWEDAAGDVKVFACQMDELNMDLDAADFAKEAAHLTEYTLSPSAGTASLRRLSQVAGDFPVVHPGKATRSAKWAWMATLEPSGSVPSFTGIAKLDLTPNKPGKDACVSRITYPPGCFGGEAVFVPRASTLADPRAAKRCSEDDGWLMVYVYDTNADVSYMNLYDARTMSAKPVTSVRMPRRVPYGFHGTWVSEYQMKAQVMWV</sequence>
<comment type="catalytic activity">
    <reaction evidence="6">
        <text>all-trans-zeaxanthin + 2 O2 = 4,9-dimethyldodeca-2,4,6,8,10-pentaenedial + 2 (3R)-hydroxy-beta-ionone</text>
        <dbReference type="Rhea" id="RHEA:26393"/>
        <dbReference type="ChEBI" id="CHEBI:15379"/>
        <dbReference type="ChEBI" id="CHEBI:27547"/>
        <dbReference type="ChEBI" id="CHEBI:53171"/>
        <dbReference type="ChEBI" id="CHEBI:53173"/>
        <dbReference type="EC" id="1.14.99.n4"/>
    </reaction>
</comment>
<proteinExistence type="inferred from homology"/>
<reference evidence="9 10" key="1">
    <citation type="journal article" date="2021" name="Sci. Rep.">
        <title>Genome sequencing of the multicellular alga Astrephomene provides insights into convergent evolution of germ-soma differentiation.</title>
        <authorList>
            <person name="Yamashita S."/>
            <person name="Yamamoto K."/>
            <person name="Matsuzaki R."/>
            <person name="Suzuki S."/>
            <person name="Yamaguchi H."/>
            <person name="Hirooka S."/>
            <person name="Minakuchi Y."/>
            <person name="Miyagishima S."/>
            <person name="Kawachi M."/>
            <person name="Toyoda A."/>
            <person name="Nozaki H."/>
        </authorList>
    </citation>
    <scope>NUCLEOTIDE SEQUENCE [LARGE SCALE GENOMIC DNA]</scope>
    <source>
        <strain evidence="9 10">NIES-4017</strain>
    </source>
</reference>
<feature type="binding site" evidence="7">
    <location>
        <position position="355"/>
    </location>
    <ligand>
        <name>Fe cation</name>
        <dbReference type="ChEBI" id="CHEBI:24875"/>
        <note>catalytic</note>
    </ligand>
</feature>
<evidence type="ECO:0000313" key="9">
    <source>
        <dbReference type="EMBL" id="GFR51519.1"/>
    </source>
</evidence>
<feature type="transmembrane region" description="Helical" evidence="8">
    <location>
        <begin position="14"/>
        <end position="32"/>
    </location>
</feature>
<name>A0AAD3E2Q4_9CHLO</name>
<keyword evidence="4 7" id="KW-0408">Iron</keyword>
<keyword evidence="8" id="KW-1133">Transmembrane helix</keyword>
<comment type="similarity">
    <text evidence="1">Belongs to the carotenoid oxygenase family.</text>
</comment>
<keyword evidence="8" id="KW-0812">Transmembrane</keyword>
<gene>
    <name evidence="9" type="ORF">Agub_g13935</name>
</gene>
<protein>
    <recommendedName>
        <fullName evidence="5">carotenoid 9,10-dioxygenase</fullName>
        <ecNumber evidence="5">1.14.99.n4</ecNumber>
    </recommendedName>
</protein>
<feature type="binding site" evidence="7">
    <location>
        <position position="234"/>
    </location>
    <ligand>
        <name>Fe cation</name>
        <dbReference type="ChEBI" id="CHEBI:24875"/>
        <note>catalytic</note>
    </ligand>
</feature>
<evidence type="ECO:0000256" key="3">
    <source>
        <dbReference type="ARBA" id="ARBA00023002"/>
    </source>
</evidence>
<dbReference type="PANTHER" id="PTHR10543">
    <property type="entry name" value="BETA-CAROTENE DIOXYGENASE"/>
    <property type="match status" value="1"/>
</dbReference>
<keyword evidence="8" id="KW-0472">Membrane</keyword>
<accession>A0AAD3E2Q4</accession>
<evidence type="ECO:0000256" key="6">
    <source>
        <dbReference type="ARBA" id="ARBA00048709"/>
    </source>
</evidence>
<evidence type="ECO:0000256" key="4">
    <source>
        <dbReference type="ARBA" id="ARBA00023004"/>
    </source>
</evidence>
<dbReference type="Pfam" id="PF03055">
    <property type="entry name" value="RPE65"/>
    <property type="match status" value="1"/>
</dbReference>
<keyword evidence="2 7" id="KW-0479">Metal-binding</keyword>
<keyword evidence="10" id="KW-1185">Reference proteome</keyword>
<dbReference type="PANTHER" id="PTHR10543:SF89">
    <property type="entry name" value="CAROTENOID 9,10(9',10')-CLEAVAGE DIOXYGENASE 1"/>
    <property type="match status" value="1"/>
</dbReference>
<evidence type="ECO:0000256" key="1">
    <source>
        <dbReference type="ARBA" id="ARBA00006787"/>
    </source>
</evidence>
<evidence type="ECO:0000313" key="10">
    <source>
        <dbReference type="Proteomes" id="UP001054857"/>
    </source>
</evidence>
<comment type="cofactor">
    <cofactor evidence="7">
        <name>Fe(2+)</name>
        <dbReference type="ChEBI" id="CHEBI:29033"/>
    </cofactor>
    <text evidence="7">Binds 1 Fe(2+) ion per subunit.</text>
</comment>
<feature type="binding site" evidence="7">
    <location>
        <position position="545"/>
    </location>
    <ligand>
        <name>Fe cation</name>
        <dbReference type="ChEBI" id="CHEBI:24875"/>
        <note>catalytic</note>
    </ligand>
</feature>